<sequence>MKRSVDELRNLNTISWSNLGNQSIVSLARLPALRKAVFELPSDFPTYIERLPPHSPTMKPTFSRLRILGITHRDFASVTALLNNFEFHLMEDVRITSHYTSPSTSMQGFFAALASSSSHKTIRCITVYDELRGLGPDLTRFELGFYELRPLLQFEMLTYLNLRFVGLIILEDATLLKMADAWPHITSLHLNGRGPWHPGSHINPLTFIKVLERCPKLDELNVPMDFSAVDYVDFDPWLLDDLRNQDRKRAELSLLWLGPYIAVHPHAVAKFLAAVLPRLADIKMLAHNSSDPVACVQSWTQTEHIYRNICYEQRKANFGKDNIAPVSGEEPSLSWARRRKKG</sequence>
<organism evidence="1 2">
    <name type="scientific">Hygrophoropsis aurantiaca</name>
    <dbReference type="NCBI Taxonomy" id="72124"/>
    <lineage>
        <taxon>Eukaryota</taxon>
        <taxon>Fungi</taxon>
        <taxon>Dikarya</taxon>
        <taxon>Basidiomycota</taxon>
        <taxon>Agaricomycotina</taxon>
        <taxon>Agaricomycetes</taxon>
        <taxon>Agaricomycetidae</taxon>
        <taxon>Boletales</taxon>
        <taxon>Coniophorineae</taxon>
        <taxon>Hygrophoropsidaceae</taxon>
        <taxon>Hygrophoropsis</taxon>
    </lineage>
</organism>
<evidence type="ECO:0000313" key="2">
    <source>
        <dbReference type="Proteomes" id="UP000790377"/>
    </source>
</evidence>
<accession>A0ACB7ZQY7</accession>
<evidence type="ECO:0000313" key="1">
    <source>
        <dbReference type="EMBL" id="KAH7903495.1"/>
    </source>
</evidence>
<gene>
    <name evidence="1" type="ORF">BJ138DRAFT_1120326</name>
</gene>
<comment type="caution">
    <text evidence="1">The sequence shown here is derived from an EMBL/GenBank/DDBJ whole genome shotgun (WGS) entry which is preliminary data.</text>
</comment>
<dbReference type="EMBL" id="MU268933">
    <property type="protein sequence ID" value="KAH7903495.1"/>
    <property type="molecule type" value="Genomic_DNA"/>
</dbReference>
<reference evidence="1" key="1">
    <citation type="journal article" date="2021" name="New Phytol.">
        <title>Evolutionary innovations through gain and loss of genes in the ectomycorrhizal Boletales.</title>
        <authorList>
            <person name="Wu G."/>
            <person name="Miyauchi S."/>
            <person name="Morin E."/>
            <person name="Kuo A."/>
            <person name="Drula E."/>
            <person name="Varga T."/>
            <person name="Kohler A."/>
            <person name="Feng B."/>
            <person name="Cao Y."/>
            <person name="Lipzen A."/>
            <person name="Daum C."/>
            <person name="Hundley H."/>
            <person name="Pangilinan J."/>
            <person name="Johnson J."/>
            <person name="Barry K."/>
            <person name="LaButti K."/>
            <person name="Ng V."/>
            <person name="Ahrendt S."/>
            <person name="Min B."/>
            <person name="Choi I.G."/>
            <person name="Park H."/>
            <person name="Plett J.M."/>
            <person name="Magnuson J."/>
            <person name="Spatafora J.W."/>
            <person name="Nagy L.G."/>
            <person name="Henrissat B."/>
            <person name="Grigoriev I.V."/>
            <person name="Yang Z.L."/>
            <person name="Xu J."/>
            <person name="Martin F.M."/>
        </authorList>
    </citation>
    <scope>NUCLEOTIDE SEQUENCE</scope>
    <source>
        <strain evidence="1">ATCC 28755</strain>
    </source>
</reference>
<proteinExistence type="predicted"/>
<keyword evidence="2" id="KW-1185">Reference proteome</keyword>
<protein>
    <submittedName>
        <fullName evidence="1">Uncharacterized protein</fullName>
    </submittedName>
</protein>
<name>A0ACB7ZQY7_9AGAM</name>
<dbReference type="Proteomes" id="UP000790377">
    <property type="component" value="Unassembled WGS sequence"/>
</dbReference>